<dbReference type="InterPro" id="IPR011650">
    <property type="entry name" value="Peptidase_M20_dimer"/>
</dbReference>
<dbReference type="PIRSF" id="PIRSF037226">
    <property type="entry name" value="Amidohydrolase_ACY1L2_prd"/>
    <property type="match status" value="1"/>
</dbReference>
<dbReference type="PANTHER" id="PTHR30575:SF0">
    <property type="entry name" value="XAA-ARG DIPEPTIDASE"/>
    <property type="match status" value="1"/>
</dbReference>
<dbReference type="PANTHER" id="PTHR30575">
    <property type="entry name" value="PEPTIDASE M20"/>
    <property type="match status" value="1"/>
</dbReference>
<dbReference type="InterPro" id="IPR017439">
    <property type="entry name" value="Amidohydrolase"/>
</dbReference>
<dbReference type="InterPro" id="IPR002933">
    <property type="entry name" value="Peptidase_M20"/>
</dbReference>
<dbReference type="Gene3D" id="3.40.630.10">
    <property type="entry name" value="Zn peptidases"/>
    <property type="match status" value="1"/>
</dbReference>
<evidence type="ECO:0000313" key="3">
    <source>
        <dbReference type="EMBL" id="ESP04071.1"/>
    </source>
</evidence>
<dbReference type="OMA" id="LMVHPDE"/>
<dbReference type="Pfam" id="PF01546">
    <property type="entry name" value="Peptidase_M20"/>
    <property type="match status" value="1"/>
</dbReference>
<organism evidence="3 4">
    <name type="scientific">Lottia gigantea</name>
    <name type="common">Giant owl limpet</name>
    <dbReference type="NCBI Taxonomy" id="225164"/>
    <lineage>
        <taxon>Eukaryota</taxon>
        <taxon>Metazoa</taxon>
        <taxon>Spiralia</taxon>
        <taxon>Lophotrochozoa</taxon>
        <taxon>Mollusca</taxon>
        <taxon>Gastropoda</taxon>
        <taxon>Patellogastropoda</taxon>
        <taxon>Lottioidea</taxon>
        <taxon>Lottiidae</taxon>
        <taxon>Lottia</taxon>
    </lineage>
</organism>
<dbReference type="Gene3D" id="3.30.70.360">
    <property type="match status" value="1"/>
</dbReference>
<comment type="similarity">
    <text evidence="1">Belongs to the peptidase M20A family.</text>
</comment>
<dbReference type="FunFam" id="3.30.70.360:FF:000004">
    <property type="entry name" value="Peptidase M20 domain-containing protein 2"/>
    <property type="match status" value="1"/>
</dbReference>
<proteinExistence type="inferred from homology"/>
<name>V4B9J3_LOTGI</name>
<reference evidence="3 4" key="1">
    <citation type="journal article" date="2013" name="Nature">
        <title>Insights into bilaterian evolution from three spiralian genomes.</title>
        <authorList>
            <person name="Simakov O."/>
            <person name="Marletaz F."/>
            <person name="Cho S.J."/>
            <person name="Edsinger-Gonzales E."/>
            <person name="Havlak P."/>
            <person name="Hellsten U."/>
            <person name="Kuo D.H."/>
            <person name="Larsson T."/>
            <person name="Lv J."/>
            <person name="Arendt D."/>
            <person name="Savage R."/>
            <person name="Osoegawa K."/>
            <person name="de Jong P."/>
            <person name="Grimwood J."/>
            <person name="Chapman J.A."/>
            <person name="Shapiro H."/>
            <person name="Aerts A."/>
            <person name="Otillar R.P."/>
            <person name="Terry A.Y."/>
            <person name="Boore J.L."/>
            <person name="Grigoriev I.V."/>
            <person name="Lindberg D.R."/>
            <person name="Seaver E.C."/>
            <person name="Weisblat D.A."/>
            <person name="Putnam N.H."/>
            <person name="Rokhsar D.S."/>
        </authorList>
    </citation>
    <scope>NUCLEOTIDE SEQUENCE [LARGE SCALE GENOMIC DNA]</scope>
</reference>
<dbReference type="SUPFAM" id="SSF53187">
    <property type="entry name" value="Zn-dependent exopeptidases"/>
    <property type="match status" value="1"/>
</dbReference>
<dbReference type="AlphaFoldDB" id="V4B9J3"/>
<dbReference type="NCBIfam" id="TIGR01891">
    <property type="entry name" value="amidohydrolases"/>
    <property type="match status" value="1"/>
</dbReference>
<gene>
    <name evidence="3" type="ORF">LOTGIDRAFT_203426</name>
</gene>
<dbReference type="GO" id="GO:0016805">
    <property type="term" value="F:dipeptidase activity"/>
    <property type="evidence" value="ECO:0007669"/>
    <property type="project" value="InterPro"/>
</dbReference>
<dbReference type="EMBL" id="KB199905">
    <property type="protein sequence ID" value="ESP04071.1"/>
    <property type="molecule type" value="Genomic_DNA"/>
</dbReference>
<accession>V4B9J3</accession>
<keyword evidence="4" id="KW-1185">Reference proteome</keyword>
<dbReference type="InterPro" id="IPR017144">
    <property type="entry name" value="Xaa-Arg_dipeptidase"/>
</dbReference>
<dbReference type="CTD" id="20245604"/>
<dbReference type="Pfam" id="PF07687">
    <property type="entry name" value="M20_dimer"/>
    <property type="match status" value="1"/>
</dbReference>
<dbReference type="HOGENOM" id="CLU_031812_1_1_1"/>
<dbReference type="InterPro" id="IPR052030">
    <property type="entry name" value="Peptidase_M20/M20A_hydrolases"/>
</dbReference>
<dbReference type="Proteomes" id="UP000030746">
    <property type="component" value="Unassembled WGS sequence"/>
</dbReference>
<dbReference type="OrthoDB" id="6119954at2759"/>
<sequence>MEELREAVINGIDEHTEALNEISQEIWKNPELAFEEHSAHNVLTDFLEKSGFIVESQYKLKTAFRATYGECDTVPRKPHIVVICEYDALPSIGHACGHNLIAEVGIAAGLGIRDALAKSTENLGKLTILGTPAEEGGGGKIELIDQGVFDDVDVAMMAHPTPATYHKKPLLARSKLYIKYKGKASHAAGFPWEGVNALDAAVLCYQNISCLRQQFKPTWRVHGVIINGGVKPNIIPDITELEYSIRAPTDPERKILETKIISCIESAATATGCSVEYHTADKTYNAMIHNDTLCKLYEKNAISVGVEFTNDEEDKTIALGSSDMGNVSTVVPSIHPCFHMGTLAANHTRDFTTAAGAPEAQPFTLNQGKSLALTALDIYLQPKLLETIQADFEKDKKKLTIMV</sequence>
<dbReference type="SUPFAM" id="SSF55031">
    <property type="entry name" value="Bacterial exopeptidase dimerisation domain"/>
    <property type="match status" value="1"/>
</dbReference>
<evidence type="ECO:0000256" key="1">
    <source>
        <dbReference type="PIRNR" id="PIRNR037226"/>
    </source>
</evidence>
<evidence type="ECO:0000313" key="4">
    <source>
        <dbReference type="Proteomes" id="UP000030746"/>
    </source>
</evidence>
<evidence type="ECO:0000259" key="2">
    <source>
        <dbReference type="Pfam" id="PF07687"/>
    </source>
</evidence>
<dbReference type="GeneID" id="20245604"/>
<dbReference type="InterPro" id="IPR036264">
    <property type="entry name" value="Bact_exopeptidase_dim_dom"/>
</dbReference>
<dbReference type="RefSeq" id="XP_009045553.1">
    <property type="nucleotide sequence ID" value="XM_009047305.1"/>
</dbReference>
<protein>
    <recommendedName>
        <fullName evidence="1">Peptidase M20 domain-containing protein 2</fullName>
    </recommendedName>
</protein>
<dbReference type="CDD" id="cd05672">
    <property type="entry name" value="M20_ACY1L2-like"/>
    <property type="match status" value="1"/>
</dbReference>
<dbReference type="KEGG" id="lgi:LOTGIDRAFT_203426"/>
<feature type="domain" description="Peptidase M20 dimerisation" evidence="2">
    <location>
        <begin position="178"/>
        <end position="268"/>
    </location>
</feature>